<feature type="active site" description="Proton acceptor" evidence="9">
    <location>
        <position position="138"/>
    </location>
</feature>
<evidence type="ECO:0000256" key="11">
    <source>
        <dbReference type="SAM" id="MobiDB-lite"/>
    </source>
</evidence>
<evidence type="ECO:0000256" key="3">
    <source>
        <dbReference type="ARBA" id="ARBA00011270"/>
    </source>
</evidence>
<evidence type="ECO:0000256" key="1">
    <source>
        <dbReference type="ARBA" id="ARBA00003365"/>
    </source>
</evidence>
<dbReference type="PANTHER" id="PTHR43406">
    <property type="entry name" value="TRYPTOPHAN SYNTHASE, ALPHA CHAIN"/>
    <property type="match status" value="1"/>
</dbReference>
<sequence length="342" mass="36365">MAKKRSGNTWGDGLAGQRRPPRRCHGNGRLAIKLGPEGWIFRRNTFTLLTLLARSAGEESTNSHSRLPLSLPKGEIAPVNRLDSTFEKLQAEGKKAFVAYVAAGDPDFDRSLAIMCGLAEAGVDVIEMGLPFSDPLADGIVNQMAAGRALAAGASTAGCLELIREFRQRHETPLVLFTYLNPVFTYGYEKFHQDAAAAGADGILLLDLPPDEAARNADLAQGAGLHHIQLIAPTTPEERVKLLAENSQGFLYALSRTGVTGAHGAPSEGIGQVVDRIKKYTDTPVCVGFGINTPEQAAMVAKVSDGIIVGSAIVKIVENNADDPAVAEKVQSFVSELVAAIR</sequence>
<accession>A0A934RK56</accession>
<evidence type="ECO:0000313" key="12">
    <source>
        <dbReference type="EMBL" id="MBK1832919.1"/>
    </source>
</evidence>
<comment type="catalytic activity">
    <reaction evidence="8 9">
        <text>(1S,2R)-1-C-(indol-3-yl)glycerol 3-phosphate + L-serine = D-glyceraldehyde 3-phosphate + L-tryptophan + H2O</text>
        <dbReference type="Rhea" id="RHEA:10532"/>
        <dbReference type="ChEBI" id="CHEBI:15377"/>
        <dbReference type="ChEBI" id="CHEBI:33384"/>
        <dbReference type="ChEBI" id="CHEBI:57912"/>
        <dbReference type="ChEBI" id="CHEBI:58866"/>
        <dbReference type="ChEBI" id="CHEBI:59776"/>
        <dbReference type="EC" id="4.2.1.20"/>
    </reaction>
</comment>
<dbReference type="Proteomes" id="UP000604083">
    <property type="component" value="Unassembled WGS sequence"/>
</dbReference>
<reference evidence="12" key="1">
    <citation type="submission" date="2021-01" db="EMBL/GenBank/DDBJ databases">
        <title>Modified the classification status of verrucomicrobia.</title>
        <authorList>
            <person name="Feng X."/>
        </authorList>
    </citation>
    <scope>NUCLEOTIDE SEQUENCE</scope>
    <source>
        <strain evidence="12">KCTC 12986</strain>
    </source>
</reference>
<evidence type="ECO:0000256" key="7">
    <source>
        <dbReference type="ARBA" id="ARBA00023239"/>
    </source>
</evidence>
<comment type="caution">
    <text evidence="12">The sequence shown here is derived from an EMBL/GenBank/DDBJ whole genome shotgun (WGS) entry which is preliminary data.</text>
</comment>
<keyword evidence="13" id="KW-1185">Reference proteome</keyword>
<feature type="active site" description="Proton acceptor" evidence="9">
    <location>
        <position position="127"/>
    </location>
</feature>
<dbReference type="NCBIfam" id="TIGR00262">
    <property type="entry name" value="trpA"/>
    <property type="match status" value="1"/>
</dbReference>
<comment type="subunit">
    <text evidence="3 9">Tetramer of two alpha and two beta chains.</text>
</comment>
<dbReference type="CDD" id="cd04724">
    <property type="entry name" value="Tryptophan_synthase_alpha"/>
    <property type="match status" value="1"/>
</dbReference>
<dbReference type="AlphaFoldDB" id="A0A934RK56"/>
<evidence type="ECO:0000256" key="10">
    <source>
        <dbReference type="RuleBase" id="RU003662"/>
    </source>
</evidence>
<dbReference type="PROSITE" id="PS00167">
    <property type="entry name" value="TRP_SYNTHASE_ALPHA"/>
    <property type="match status" value="1"/>
</dbReference>
<feature type="region of interest" description="Disordered" evidence="11">
    <location>
        <begin position="1"/>
        <end position="23"/>
    </location>
</feature>
<dbReference type="EMBL" id="JAENIO010000004">
    <property type="protein sequence ID" value="MBK1832919.1"/>
    <property type="molecule type" value="Genomic_DNA"/>
</dbReference>
<keyword evidence="7 9" id="KW-0456">Lyase</keyword>
<dbReference type="Pfam" id="PF00290">
    <property type="entry name" value="Trp_syntA"/>
    <property type="match status" value="1"/>
</dbReference>
<dbReference type="InterPro" id="IPR018204">
    <property type="entry name" value="Trp_synthase_alpha_AS"/>
</dbReference>
<dbReference type="InterPro" id="IPR011060">
    <property type="entry name" value="RibuloseP-bd_barrel"/>
</dbReference>
<organism evidence="12 13">
    <name type="scientific">Roseibacillus ishigakijimensis</name>
    <dbReference type="NCBI Taxonomy" id="454146"/>
    <lineage>
        <taxon>Bacteria</taxon>
        <taxon>Pseudomonadati</taxon>
        <taxon>Verrucomicrobiota</taxon>
        <taxon>Verrucomicrobiia</taxon>
        <taxon>Verrucomicrobiales</taxon>
        <taxon>Verrucomicrobiaceae</taxon>
        <taxon>Roseibacillus</taxon>
    </lineage>
</organism>
<dbReference type="FunFam" id="3.20.20.70:FF:000037">
    <property type="entry name" value="Tryptophan synthase alpha chain"/>
    <property type="match status" value="1"/>
</dbReference>
<dbReference type="InterPro" id="IPR002028">
    <property type="entry name" value="Trp_synthase_suA"/>
</dbReference>
<dbReference type="HAMAP" id="MF_00131">
    <property type="entry name" value="Trp_synth_alpha"/>
    <property type="match status" value="1"/>
</dbReference>
<evidence type="ECO:0000256" key="8">
    <source>
        <dbReference type="ARBA" id="ARBA00049047"/>
    </source>
</evidence>
<dbReference type="EC" id="4.2.1.20" evidence="9"/>
<keyword evidence="5 9" id="KW-0822">Tryptophan biosynthesis</keyword>
<protein>
    <recommendedName>
        <fullName evidence="9">Tryptophan synthase alpha chain</fullName>
        <ecNumber evidence="9">4.2.1.20</ecNumber>
    </recommendedName>
</protein>
<evidence type="ECO:0000256" key="6">
    <source>
        <dbReference type="ARBA" id="ARBA00023141"/>
    </source>
</evidence>
<name>A0A934RK56_9BACT</name>
<dbReference type="SUPFAM" id="SSF51366">
    <property type="entry name" value="Ribulose-phoshate binding barrel"/>
    <property type="match status" value="1"/>
</dbReference>
<evidence type="ECO:0000256" key="5">
    <source>
        <dbReference type="ARBA" id="ARBA00022822"/>
    </source>
</evidence>
<dbReference type="Gene3D" id="3.20.20.70">
    <property type="entry name" value="Aldolase class I"/>
    <property type="match status" value="1"/>
</dbReference>
<evidence type="ECO:0000313" key="13">
    <source>
        <dbReference type="Proteomes" id="UP000604083"/>
    </source>
</evidence>
<comment type="similarity">
    <text evidence="9 10">Belongs to the TrpA family.</text>
</comment>
<proteinExistence type="inferred from homology"/>
<dbReference type="GO" id="GO:0005829">
    <property type="term" value="C:cytosol"/>
    <property type="evidence" value="ECO:0007669"/>
    <property type="project" value="TreeGrafter"/>
</dbReference>
<dbReference type="GO" id="GO:0004834">
    <property type="term" value="F:tryptophan synthase activity"/>
    <property type="evidence" value="ECO:0007669"/>
    <property type="project" value="UniProtKB-UniRule"/>
</dbReference>
<comment type="function">
    <text evidence="1 9">The alpha subunit is responsible for the aldol cleavage of indoleglycerol phosphate to indole and glyceraldehyde 3-phosphate.</text>
</comment>
<dbReference type="PANTHER" id="PTHR43406:SF1">
    <property type="entry name" value="TRYPTOPHAN SYNTHASE ALPHA CHAIN, CHLOROPLASTIC"/>
    <property type="match status" value="1"/>
</dbReference>
<evidence type="ECO:0000256" key="4">
    <source>
        <dbReference type="ARBA" id="ARBA00022605"/>
    </source>
</evidence>
<evidence type="ECO:0000256" key="9">
    <source>
        <dbReference type="HAMAP-Rule" id="MF_00131"/>
    </source>
</evidence>
<comment type="pathway">
    <text evidence="2 9">Amino-acid biosynthesis; L-tryptophan biosynthesis; L-tryptophan from chorismate: step 5/5.</text>
</comment>
<gene>
    <name evidence="9" type="primary">trpA</name>
    <name evidence="12" type="ORF">JIN78_02495</name>
</gene>
<keyword evidence="4 9" id="KW-0028">Amino-acid biosynthesis</keyword>
<evidence type="ECO:0000256" key="2">
    <source>
        <dbReference type="ARBA" id="ARBA00004733"/>
    </source>
</evidence>
<dbReference type="InterPro" id="IPR013785">
    <property type="entry name" value="Aldolase_TIM"/>
</dbReference>
<keyword evidence="6 9" id="KW-0057">Aromatic amino acid biosynthesis</keyword>